<dbReference type="InterPro" id="IPR023210">
    <property type="entry name" value="NADP_OxRdtase_dom"/>
</dbReference>
<dbReference type="AlphaFoldDB" id="A0A937VYR1"/>
<organism evidence="2 3">
    <name type="scientific">Tectimicrobiota bacterium</name>
    <dbReference type="NCBI Taxonomy" id="2528274"/>
    <lineage>
        <taxon>Bacteria</taxon>
        <taxon>Pseudomonadati</taxon>
        <taxon>Nitrospinota/Tectimicrobiota group</taxon>
        <taxon>Candidatus Tectimicrobiota</taxon>
    </lineage>
</organism>
<proteinExistence type="predicted"/>
<dbReference type="Pfam" id="PF00248">
    <property type="entry name" value="Aldo_ket_red"/>
    <property type="match status" value="1"/>
</dbReference>
<dbReference type="Gene3D" id="3.20.20.100">
    <property type="entry name" value="NADP-dependent oxidoreductase domain"/>
    <property type="match status" value="1"/>
</dbReference>
<comment type="caution">
    <text evidence="2">The sequence shown here is derived from an EMBL/GenBank/DDBJ whole genome shotgun (WGS) entry which is preliminary data.</text>
</comment>
<dbReference type="InterPro" id="IPR036812">
    <property type="entry name" value="NAD(P)_OxRdtase_dom_sf"/>
</dbReference>
<accession>A0A937VYR1</accession>
<evidence type="ECO:0000313" key="2">
    <source>
        <dbReference type="EMBL" id="MBM3223551.1"/>
    </source>
</evidence>
<gene>
    <name evidence="2" type="ORF">FJZ47_07100</name>
</gene>
<dbReference type="SUPFAM" id="SSF51430">
    <property type="entry name" value="NAD(P)-linked oxidoreductase"/>
    <property type="match status" value="1"/>
</dbReference>
<dbReference type="EMBL" id="VGLS01000161">
    <property type="protein sequence ID" value="MBM3223551.1"/>
    <property type="molecule type" value="Genomic_DNA"/>
</dbReference>
<reference evidence="2" key="1">
    <citation type="submission" date="2019-03" db="EMBL/GenBank/DDBJ databases">
        <title>Lake Tanganyika Metagenome-Assembled Genomes (MAGs).</title>
        <authorList>
            <person name="Tran P."/>
        </authorList>
    </citation>
    <scope>NUCLEOTIDE SEQUENCE</scope>
    <source>
        <strain evidence="2">K_DeepCast_65m_m2_066</strain>
    </source>
</reference>
<dbReference type="Proteomes" id="UP000712673">
    <property type="component" value="Unassembled WGS sequence"/>
</dbReference>
<feature type="domain" description="NADP-dependent oxidoreductase" evidence="1">
    <location>
        <begin position="20"/>
        <end position="73"/>
    </location>
</feature>
<protein>
    <submittedName>
        <fullName evidence="2">Aldo/keto reductase</fullName>
    </submittedName>
</protein>
<evidence type="ECO:0000259" key="1">
    <source>
        <dbReference type="Pfam" id="PF00248"/>
    </source>
</evidence>
<feature type="non-terminal residue" evidence="2">
    <location>
        <position position="88"/>
    </location>
</feature>
<evidence type="ECO:0000313" key="3">
    <source>
        <dbReference type="Proteomes" id="UP000712673"/>
    </source>
</evidence>
<dbReference type="PANTHER" id="PTHR43147">
    <property type="entry name" value="PROTEIN TAS"/>
    <property type="match status" value="1"/>
</dbReference>
<dbReference type="PANTHER" id="PTHR43147:SF2">
    <property type="entry name" value="NADP-DEPENDENT OXIDOREDUCTASE DOMAIN-CONTAINING PROTEIN"/>
    <property type="match status" value="1"/>
</dbReference>
<name>A0A937VYR1_UNCTE</name>
<sequence>MPLPPASQFQFTPDMRICRLLNGMWQVSGAHGRIDPRAALQSMFTTLDAGYTTWDLADHYGPAEDFIGEFRRQLAATRGTESLSTMQA</sequence>